<accession>A0A2H1FCR5</accession>
<gene>
    <name evidence="1" type="ORF">NCS_10369</name>
</gene>
<organism evidence="1 2">
    <name type="scientific">Candidatus Nitrosotalea okcheonensis</name>
    <dbReference type="NCBI Taxonomy" id="1903276"/>
    <lineage>
        <taxon>Archaea</taxon>
        <taxon>Nitrososphaerota</taxon>
        <taxon>Nitrososphaeria</taxon>
        <taxon>Nitrosotaleales</taxon>
        <taxon>Nitrosotaleaceae</taxon>
        <taxon>Nitrosotalea</taxon>
    </lineage>
</organism>
<evidence type="ECO:0000313" key="1">
    <source>
        <dbReference type="EMBL" id="SMH70562.1"/>
    </source>
</evidence>
<name>A0A2H1FCR5_9ARCH</name>
<protein>
    <submittedName>
        <fullName evidence="1">Glyoxalase/bleomycin resistance protein/dioxygenase</fullName>
    </submittedName>
</protein>
<evidence type="ECO:0000313" key="2">
    <source>
        <dbReference type="Proteomes" id="UP000230607"/>
    </source>
</evidence>
<dbReference type="AlphaFoldDB" id="A0A2H1FCR5"/>
<proteinExistence type="predicted"/>
<reference evidence="2" key="1">
    <citation type="submission" date="2017-03" db="EMBL/GenBank/DDBJ databases">
        <authorList>
            <person name="Herbold C."/>
        </authorList>
    </citation>
    <scope>NUCLEOTIDE SEQUENCE [LARGE SCALE GENOMIC DNA]</scope>
</reference>
<keyword evidence="1" id="KW-0223">Dioxygenase</keyword>
<dbReference type="Proteomes" id="UP000230607">
    <property type="component" value="Chromosome 1"/>
</dbReference>
<keyword evidence="1" id="KW-0560">Oxidoreductase</keyword>
<dbReference type="GO" id="GO:0051213">
    <property type="term" value="F:dioxygenase activity"/>
    <property type="evidence" value="ECO:0007669"/>
    <property type="project" value="UniProtKB-KW"/>
</dbReference>
<dbReference type="EMBL" id="LT841358">
    <property type="protein sequence ID" value="SMH70562.1"/>
    <property type="molecule type" value="Genomic_DNA"/>
</dbReference>
<sequence length="38" mass="4420">MAPTLTVKYTSDIIEFYKKAFAALEIMRFLGPEYFSQV</sequence>
<keyword evidence="2" id="KW-1185">Reference proteome</keyword>